<dbReference type="RefSeq" id="WP_032117362.1">
    <property type="nucleotide sequence ID" value="NZ_JACOOO010000015.1"/>
</dbReference>
<dbReference type="EMBL" id="JACOOO010000015">
    <property type="protein sequence ID" value="MBC5628812.1"/>
    <property type="molecule type" value="Genomic_DNA"/>
</dbReference>
<accession>A0ABR7DCA1</accession>
<sequence>MIVSIKSEGFNLTLPIPLSMGSVAIKFIPNKFLNTEEKKLALQLFKSVKGTLKNYKGLKIVEVISHTGEHILVKI</sequence>
<evidence type="ECO:0000313" key="1">
    <source>
        <dbReference type="EMBL" id="MBC5628812.1"/>
    </source>
</evidence>
<comment type="caution">
    <text evidence="1">The sequence shown here is derived from an EMBL/GenBank/DDBJ whole genome shotgun (WGS) entry which is preliminary data.</text>
</comment>
<name>A0ABR7DCA1_9CLOT</name>
<evidence type="ECO:0000313" key="2">
    <source>
        <dbReference type="Proteomes" id="UP000596929"/>
    </source>
</evidence>
<organism evidence="1 2">
    <name type="scientific">Clostridium hominis</name>
    <dbReference type="NCBI Taxonomy" id="2763036"/>
    <lineage>
        <taxon>Bacteria</taxon>
        <taxon>Bacillati</taxon>
        <taxon>Bacillota</taxon>
        <taxon>Clostridia</taxon>
        <taxon>Eubacteriales</taxon>
        <taxon>Clostridiaceae</taxon>
        <taxon>Clostridium</taxon>
    </lineage>
</organism>
<dbReference type="Proteomes" id="UP000596929">
    <property type="component" value="Unassembled WGS sequence"/>
</dbReference>
<proteinExistence type="predicted"/>
<reference evidence="1 2" key="1">
    <citation type="submission" date="2020-08" db="EMBL/GenBank/DDBJ databases">
        <title>Genome public.</title>
        <authorList>
            <person name="Liu C."/>
            <person name="Sun Q."/>
        </authorList>
    </citation>
    <scope>NUCLEOTIDE SEQUENCE [LARGE SCALE GENOMIC DNA]</scope>
    <source>
        <strain evidence="1 2">NSJ-6</strain>
    </source>
</reference>
<protein>
    <submittedName>
        <fullName evidence="1">Uncharacterized protein</fullName>
    </submittedName>
</protein>
<keyword evidence="2" id="KW-1185">Reference proteome</keyword>
<gene>
    <name evidence="1" type="ORF">H8S20_07910</name>
</gene>